<protein>
    <submittedName>
        <fullName evidence="1">Uncharacterized protein</fullName>
    </submittedName>
</protein>
<name>A0ABT2P4A0_9GAMM</name>
<evidence type="ECO:0000313" key="2">
    <source>
        <dbReference type="Proteomes" id="UP001431192"/>
    </source>
</evidence>
<dbReference type="Proteomes" id="UP001431192">
    <property type="component" value="Unassembled WGS sequence"/>
</dbReference>
<reference evidence="1" key="1">
    <citation type="submission" date="2022-09" db="EMBL/GenBank/DDBJ databases">
        <title>Shewanella sp. KJ10-1 sp.nov, isolated from marine algae.</title>
        <authorList>
            <person name="Butt M."/>
            <person name="Lee J.K."/>
            <person name="Kim J.M."/>
            <person name="Choi D.G."/>
        </authorList>
    </citation>
    <scope>NUCLEOTIDE SEQUENCE</scope>
    <source>
        <strain evidence="1">KJ10-1</strain>
    </source>
</reference>
<gene>
    <name evidence="1" type="ORF">N4T56_14690</name>
</gene>
<evidence type="ECO:0000313" key="1">
    <source>
        <dbReference type="EMBL" id="MCT8987479.1"/>
    </source>
</evidence>
<dbReference type="RefSeq" id="WP_261733742.1">
    <property type="nucleotide sequence ID" value="NZ_JAODOQ010000001.1"/>
</dbReference>
<organism evidence="1 2">
    <name type="scientific">Shewanella phaeophyticola</name>
    <dbReference type="NCBI Taxonomy" id="2978345"/>
    <lineage>
        <taxon>Bacteria</taxon>
        <taxon>Pseudomonadati</taxon>
        <taxon>Pseudomonadota</taxon>
        <taxon>Gammaproteobacteria</taxon>
        <taxon>Alteromonadales</taxon>
        <taxon>Shewanellaceae</taxon>
        <taxon>Shewanella</taxon>
    </lineage>
</organism>
<comment type="caution">
    <text evidence="1">The sequence shown here is derived from an EMBL/GenBank/DDBJ whole genome shotgun (WGS) entry which is preliminary data.</text>
</comment>
<proteinExistence type="predicted"/>
<keyword evidence="2" id="KW-1185">Reference proteome</keyword>
<dbReference type="EMBL" id="JAODOQ010000001">
    <property type="protein sequence ID" value="MCT8987479.1"/>
    <property type="molecule type" value="Genomic_DNA"/>
</dbReference>
<accession>A0ABT2P4A0</accession>
<sequence length="127" mass="14400">MKKLLEKDLPYFNKFINRLDGKYDFIDFLGDKFNAKTRVILSCKEHGKGSEFGNPWLPVADSVMQGYGCPKCSGRYRYTQEECIEQVKELGFIFVNFLGEFKGIQTNVNLDCPIHGEGCSGLIPSDT</sequence>